<dbReference type="Pfam" id="PF00378">
    <property type="entry name" value="ECH_1"/>
    <property type="match status" value="1"/>
</dbReference>
<evidence type="ECO:0000313" key="12">
    <source>
        <dbReference type="EMBL" id="PPJ37391.1"/>
    </source>
</evidence>
<keyword evidence="12" id="KW-0808">Transferase</keyword>
<evidence type="ECO:0000256" key="7">
    <source>
        <dbReference type="ARBA" id="ARBA00023717"/>
    </source>
</evidence>
<dbReference type="Proteomes" id="UP000239874">
    <property type="component" value="Unassembled WGS sequence"/>
</dbReference>
<dbReference type="CDD" id="cd06558">
    <property type="entry name" value="crotonase-like"/>
    <property type="match status" value="1"/>
</dbReference>
<dbReference type="InterPro" id="IPR001753">
    <property type="entry name" value="Enoyl-CoA_hydra/iso"/>
</dbReference>
<dbReference type="InterPro" id="IPR040771">
    <property type="entry name" value="TLP1_add_C"/>
</dbReference>
<comment type="catalytic activity">
    <reaction evidence="7">
        <text>a 4-saturated-(3S)-3-hydroxyacyl-CoA = a (3E)-enoyl-CoA + H2O</text>
        <dbReference type="Rhea" id="RHEA:20724"/>
        <dbReference type="ChEBI" id="CHEBI:15377"/>
        <dbReference type="ChEBI" id="CHEBI:58521"/>
        <dbReference type="ChEBI" id="CHEBI:137480"/>
        <dbReference type="EC" id="4.2.1.17"/>
    </reaction>
</comment>
<evidence type="ECO:0000256" key="8">
    <source>
        <dbReference type="ARBA" id="ARBA00039456"/>
    </source>
</evidence>
<evidence type="ECO:0000256" key="3">
    <source>
        <dbReference type="ARBA" id="ARBA00012076"/>
    </source>
</evidence>
<keyword evidence="4" id="KW-0276">Fatty acid metabolism</keyword>
<evidence type="ECO:0000256" key="1">
    <source>
        <dbReference type="ARBA" id="ARBA00002994"/>
    </source>
</evidence>
<evidence type="ECO:0000256" key="9">
    <source>
        <dbReference type="ARBA" id="ARBA00073436"/>
    </source>
</evidence>
<dbReference type="InterPro" id="IPR029045">
    <property type="entry name" value="ClpP/crotonase-like_dom_sf"/>
</dbReference>
<comment type="caution">
    <text evidence="12">The sequence shown here is derived from an EMBL/GenBank/DDBJ whole genome shotgun (WGS) entry which is preliminary data.</text>
</comment>
<evidence type="ECO:0000259" key="11">
    <source>
        <dbReference type="Pfam" id="PF18313"/>
    </source>
</evidence>
<keyword evidence="4" id="KW-0443">Lipid metabolism</keyword>
<dbReference type="OrthoDB" id="4470569at2"/>
<proteinExistence type="inferred from homology"/>
<comment type="function">
    <text evidence="1">Could possibly oxidize fatty acids using specific components.</text>
</comment>
<keyword evidence="5" id="KW-0456">Lyase</keyword>
<dbReference type="AlphaFoldDB" id="A0A2S6AQ40"/>
<dbReference type="Pfam" id="PF18313">
    <property type="entry name" value="TLP1_add_C"/>
    <property type="match status" value="1"/>
</dbReference>
<dbReference type="PANTHER" id="PTHR11941">
    <property type="entry name" value="ENOYL-COA HYDRATASE-RELATED"/>
    <property type="match status" value="1"/>
</dbReference>
<dbReference type="Gene3D" id="1.10.12.10">
    <property type="entry name" value="Lyase 2-enoyl-coa Hydratase, Chain A, domain 2"/>
    <property type="match status" value="1"/>
</dbReference>
<evidence type="ECO:0000313" key="13">
    <source>
        <dbReference type="Proteomes" id="UP000239874"/>
    </source>
</evidence>
<dbReference type="InterPro" id="IPR014748">
    <property type="entry name" value="Enoyl-CoA_hydra_C"/>
</dbReference>
<sequence>MPSHIASHWPSTSESDLNRQIATPPAVLTWLDNIRPPHSKQEHNVTDYSALDPRTPVLVGVGQSSERLGDPQYRGRSAVDLAADAARAALADTAADVVAVSAAIDTVAGVRQFEISTPGARAPLGKSDNYPRSVAGRVGAAPRRAILEVSGGQSPQHLITELAGTIAHGDAEVALVFGSEAISTTRHLAKSPDKPDFTETADGSLEDRGYGLQGLSSRHLAVHGLTGAPSQYALFENARRARLKQSRDEYASAMGQLFAPFTKVAATNPHAAAPVERDAAELCAPTERNRLIAEPYTRFLVARDQVNQGAAVVLMSIGAARRLGVPEDRWVFLHGHADLREPALMDRVDLSCGPASVRAIQHALEVAEVGLDEIATIDLYSCFPIAVFNICEGLNLATDDPRGLTVTGGLPFFGGAGNNYSMHAVAETVARLRAEPGTFGLVGANGGTLSKYSVGIYSTTPAQWRHDHSTELQAEIDAWPAPEQALHADGWATIETYTVKHDKGSRIGVVIGRLEADDRRFVARTQDGDEEILDRLTTGEPIGARVYVRSFGFGNRVTTTPTRMDHLFPARPKMLRDNYEHVLVRRDGHLLEVTINRPEARNSLHPAANEELDEIFDAYFADPELWVAILTGAGDKAFSAGNDLVYSASGKPVWVPKNGFAGLTSRREMTKPVIAAVNGFAMGGGCEIALACHLVVADETAKFALSEVKVGLAAGAGGLVRLPRTVPQKVATEMILTGRRISAHEAQSYGLVNRVVAPGSVVEGARALAEEILDGSPTSVRISLQIMSETAGIADTHDAVTHPSPALDELMLSEDSVEGIAAFAAKRRPIWRNR</sequence>
<evidence type="ECO:0000256" key="2">
    <source>
        <dbReference type="ARBA" id="ARBA00005254"/>
    </source>
</evidence>
<reference evidence="12 13" key="1">
    <citation type="submission" date="2018-02" db="EMBL/GenBank/DDBJ databases">
        <title>8 Nocardia nova and 1 Nocardia cyriacigeorgica strain used for evolution to TMP-SMX.</title>
        <authorList>
            <person name="Mehta H."/>
            <person name="Weng J."/>
            <person name="Shamoo Y."/>
        </authorList>
    </citation>
    <scope>NUCLEOTIDE SEQUENCE [LARGE SCALE GENOMIC DNA]</scope>
    <source>
        <strain evidence="12 13">MDA3139</strain>
    </source>
</reference>
<dbReference type="SUPFAM" id="SSF52096">
    <property type="entry name" value="ClpP/crotonase"/>
    <property type="match status" value="1"/>
</dbReference>
<dbReference type="PANTHER" id="PTHR11941:SF54">
    <property type="entry name" value="ENOYL-COA HYDRATASE, MITOCHONDRIAL"/>
    <property type="match status" value="1"/>
</dbReference>
<dbReference type="InterPro" id="IPR016039">
    <property type="entry name" value="Thiolase-like"/>
</dbReference>
<evidence type="ECO:0000256" key="6">
    <source>
        <dbReference type="ARBA" id="ARBA00023709"/>
    </source>
</evidence>
<dbReference type="GO" id="GO:0006635">
    <property type="term" value="P:fatty acid beta-oxidation"/>
    <property type="evidence" value="ECO:0007669"/>
    <property type="project" value="TreeGrafter"/>
</dbReference>
<dbReference type="InterPro" id="IPR018376">
    <property type="entry name" value="Enoyl-CoA_hyd/isom_CS"/>
</dbReference>
<dbReference type="Gene3D" id="3.40.47.10">
    <property type="match status" value="1"/>
</dbReference>
<dbReference type="GO" id="GO:0016746">
    <property type="term" value="F:acyltransferase activity"/>
    <property type="evidence" value="ECO:0007669"/>
    <property type="project" value="InterPro"/>
</dbReference>
<dbReference type="NCBIfam" id="NF006105">
    <property type="entry name" value="PRK08257.1-4"/>
    <property type="match status" value="1"/>
</dbReference>
<dbReference type="GO" id="GO:0004300">
    <property type="term" value="F:enoyl-CoA hydratase activity"/>
    <property type="evidence" value="ECO:0007669"/>
    <property type="project" value="UniProtKB-EC"/>
</dbReference>
<comment type="catalytic activity">
    <reaction evidence="6">
        <text>a (3S)-3-hydroxyacyl-CoA = a (2E)-enoyl-CoA + H2O</text>
        <dbReference type="Rhea" id="RHEA:16105"/>
        <dbReference type="ChEBI" id="CHEBI:15377"/>
        <dbReference type="ChEBI" id="CHEBI:57318"/>
        <dbReference type="ChEBI" id="CHEBI:58856"/>
        <dbReference type="EC" id="4.2.1.17"/>
    </reaction>
</comment>
<gene>
    <name evidence="12" type="ORF">C5E45_14755</name>
</gene>
<evidence type="ECO:0000256" key="4">
    <source>
        <dbReference type="ARBA" id="ARBA00022832"/>
    </source>
</evidence>
<protein>
    <recommendedName>
        <fullName evidence="8">Probable enoyl-CoA hydratase EchA17</fullName>
        <ecNumber evidence="3">4.2.1.17</ecNumber>
    </recommendedName>
    <alternativeName>
        <fullName evidence="9">Probable enoyl-CoA hydratase echA17</fullName>
    </alternativeName>
</protein>
<evidence type="ECO:0000256" key="5">
    <source>
        <dbReference type="ARBA" id="ARBA00023239"/>
    </source>
</evidence>
<dbReference type="Gene3D" id="2.40.50.840">
    <property type="match status" value="1"/>
</dbReference>
<dbReference type="PROSITE" id="PS00166">
    <property type="entry name" value="ENOYL_COA_HYDRATASE"/>
    <property type="match status" value="1"/>
</dbReference>
<feature type="domain" description="Thiolase-like protein type 1 additional C-terminal" evidence="11">
    <location>
        <begin position="471"/>
        <end position="550"/>
    </location>
</feature>
<dbReference type="FunFam" id="3.90.226.10:FF:000009">
    <property type="entry name" value="Carnitinyl-CoA dehydratase"/>
    <property type="match status" value="1"/>
</dbReference>
<dbReference type="Gene3D" id="3.90.226.10">
    <property type="entry name" value="2-enoyl-CoA Hydratase, Chain A, domain 1"/>
    <property type="match status" value="1"/>
</dbReference>
<organism evidence="12 13">
    <name type="scientific">Nocardia nova</name>
    <dbReference type="NCBI Taxonomy" id="37330"/>
    <lineage>
        <taxon>Bacteria</taxon>
        <taxon>Bacillati</taxon>
        <taxon>Actinomycetota</taxon>
        <taxon>Actinomycetes</taxon>
        <taxon>Mycobacteriales</taxon>
        <taxon>Nocardiaceae</taxon>
        <taxon>Nocardia</taxon>
    </lineage>
</organism>
<comment type="similarity">
    <text evidence="2 10">Belongs to the enoyl-CoA hydratase/isomerase family.</text>
</comment>
<evidence type="ECO:0000256" key="10">
    <source>
        <dbReference type="RuleBase" id="RU003707"/>
    </source>
</evidence>
<name>A0A2S6AQ40_9NOCA</name>
<accession>A0A2S6AQ40</accession>
<dbReference type="EMBL" id="PSZC01000009">
    <property type="protein sequence ID" value="PPJ37391.1"/>
    <property type="molecule type" value="Genomic_DNA"/>
</dbReference>
<dbReference type="EC" id="4.2.1.17" evidence="3"/>
<dbReference type="SUPFAM" id="SSF53901">
    <property type="entry name" value="Thiolase-like"/>
    <property type="match status" value="2"/>
</dbReference>